<dbReference type="BioCyc" id="BSUB633149:G1GM8-264-MONOMER"/>
<name>D9QJ55_BRESC</name>
<gene>
    <name evidence="2" type="ordered locus">Bresu_0265</name>
</gene>
<dbReference type="InterPro" id="IPR003425">
    <property type="entry name" value="CCB3/YggT"/>
</dbReference>
<evidence type="ECO:0000313" key="3">
    <source>
        <dbReference type="Proteomes" id="UP000002696"/>
    </source>
</evidence>
<proteinExistence type="predicted"/>
<keyword evidence="1" id="KW-0812">Transmembrane</keyword>
<dbReference type="RefSeq" id="WP_013267684.1">
    <property type="nucleotide sequence ID" value="NC_014375.1"/>
</dbReference>
<dbReference type="InParanoid" id="D9QJ55"/>
<reference evidence="3" key="1">
    <citation type="journal article" date="2011" name="J. Bacteriol.">
        <title>Genome sequences of eight morphologically diverse alphaproteobacteria.</title>
        <authorList>
            <consortium name="US DOE Joint Genome Institute"/>
            <person name="Brown P.J."/>
            <person name="Kysela D.T."/>
            <person name="Buechlein A."/>
            <person name="Hemmerich C."/>
            <person name="Brun Y.V."/>
        </authorList>
    </citation>
    <scope>NUCLEOTIDE SEQUENCE [LARGE SCALE GENOMIC DNA]</scope>
    <source>
        <strain evidence="3">ATCC 15264 / DSM 4735 / LMG 14903 / NBRC 16000 / CB 81</strain>
    </source>
</reference>
<dbReference type="Proteomes" id="UP000002696">
    <property type="component" value="Chromosome"/>
</dbReference>
<feature type="transmembrane region" description="Helical" evidence="1">
    <location>
        <begin position="78"/>
        <end position="95"/>
    </location>
</feature>
<protein>
    <recommendedName>
        <fullName evidence="4">YggT family protein</fullName>
    </recommendedName>
</protein>
<evidence type="ECO:0008006" key="4">
    <source>
        <dbReference type="Google" id="ProtNLM"/>
    </source>
</evidence>
<dbReference type="STRING" id="633149.Bresu_0265"/>
<dbReference type="Pfam" id="PF02325">
    <property type="entry name" value="CCB3_YggT"/>
    <property type="match status" value="1"/>
</dbReference>
<keyword evidence="3" id="KW-1185">Reference proteome</keyword>
<dbReference type="eggNOG" id="COG0762">
    <property type="taxonomic scope" value="Bacteria"/>
</dbReference>
<dbReference type="AlphaFoldDB" id="D9QJ55"/>
<accession>D9QJ55</accession>
<evidence type="ECO:0000313" key="2">
    <source>
        <dbReference type="EMBL" id="ADK99579.1"/>
    </source>
</evidence>
<organism evidence="2 3">
    <name type="scientific">Brevundimonas subvibrioides (strain ATCC 15264 / DSM 4735 / LMG 14903 / NBRC 16000 / CB 81)</name>
    <name type="common">Caulobacter subvibrioides</name>
    <dbReference type="NCBI Taxonomy" id="633149"/>
    <lineage>
        <taxon>Bacteria</taxon>
        <taxon>Pseudomonadati</taxon>
        <taxon>Pseudomonadota</taxon>
        <taxon>Alphaproteobacteria</taxon>
        <taxon>Caulobacterales</taxon>
        <taxon>Caulobacteraceae</taxon>
        <taxon>Brevundimonas</taxon>
    </lineage>
</organism>
<sequence length="110" mass="11875">MGIGTGIAAFICFIVTSLFQLLWLAIVVSAILSWLFAFDIINYRNRFVAQLANFLDSVVTPLLAPLRRFIPPLGGIDITPIIALLIISGVQRYLLPPFCGALAMLLGGGV</sequence>
<dbReference type="KEGG" id="bsb:Bresu_0265"/>
<dbReference type="EMBL" id="CP002102">
    <property type="protein sequence ID" value="ADK99579.1"/>
    <property type="molecule type" value="Genomic_DNA"/>
</dbReference>
<feature type="transmembrane region" description="Helical" evidence="1">
    <location>
        <begin position="6"/>
        <end position="35"/>
    </location>
</feature>
<keyword evidence="1" id="KW-1133">Transmembrane helix</keyword>
<dbReference type="GO" id="GO:0016020">
    <property type="term" value="C:membrane"/>
    <property type="evidence" value="ECO:0007669"/>
    <property type="project" value="InterPro"/>
</dbReference>
<evidence type="ECO:0000256" key="1">
    <source>
        <dbReference type="SAM" id="Phobius"/>
    </source>
</evidence>
<dbReference type="HOGENOM" id="CLU_136788_0_1_5"/>
<keyword evidence="1" id="KW-0472">Membrane</keyword>